<evidence type="ECO:0000259" key="3">
    <source>
        <dbReference type="PROSITE" id="PS50056"/>
    </source>
</evidence>
<dbReference type="InterPro" id="IPR016130">
    <property type="entry name" value="Tyr_Pase_AS"/>
</dbReference>
<sequence>MPSLIRPWYWPERGQPERTEPFTWIVEGVIAASWWPDPYVFDLYDEHGIRVVVNCCEFDNRKDVPPHFAYHHIHVPDYGVPTDEQMERFITLMDAHKAAREPVVVHCVAGCGRTGQFIVAWCAKAGLIPAGSDPVKWIRTRRKCCLETSEQVDCAKRWMGKYRAK</sequence>
<feature type="domain" description="Tyrosine-protein phosphatase" evidence="2">
    <location>
        <begin position="9"/>
        <end position="119"/>
    </location>
</feature>
<organism evidence="4 5">
    <name type="scientific">Prosthecobacter vanneervenii</name>
    <dbReference type="NCBI Taxonomy" id="48466"/>
    <lineage>
        <taxon>Bacteria</taxon>
        <taxon>Pseudomonadati</taxon>
        <taxon>Verrucomicrobiota</taxon>
        <taxon>Verrucomicrobiia</taxon>
        <taxon>Verrucomicrobiales</taxon>
        <taxon>Verrucomicrobiaceae</taxon>
        <taxon>Prosthecobacter</taxon>
    </lineage>
</organism>
<dbReference type="InterPro" id="IPR000387">
    <property type="entry name" value="Tyr_Pase_dom"/>
</dbReference>
<dbReference type="PROSITE" id="PS50055">
    <property type="entry name" value="TYR_PHOSPHATASE_PTP"/>
    <property type="match status" value="1"/>
</dbReference>
<dbReference type="InterPro" id="IPR003595">
    <property type="entry name" value="Tyr_Pase_cat"/>
</dbReference>
<dbReference type="Proteomes" id="UP000590740">
    <property type="component" value="Unassembled WGS sequence"/>
</dbReference>
<reference evidence="4 5" key="1">
    <citation type="submission" date="2020-08" db="EMBL/GenBank/DDBJ databases">
        <title>Genomic Encyclopedia of Type Strains, Phase IV (KMG-IV): sequencing the most valuable type-strain genomes for metagenomic binning, comparative biology and taxonomic classification.</title>
        <authorList>
            <person name="Goeker M."/>
        </authorList>
    </citation>
    <scope>NUCLEOTIDE SEQUENCE [LARGE SCALE GENOMIC DNA]</scope>
    <source>
        <strain evidence="4 5">DSM 12252</strain>
    </source>
</reference>
<comment type="caution">
    <text evidence="4">The sequence shown here is derived from an EMBL/GenBank/DDBJ whole genome shotgun (WGS) entry which is preliminary data.</text>
</comment>
<name>A0A7W8DI80_9BACT</name>
<evidence type="ECO:0000256" key="1">
    <source>
        <dbReference type="ARBA" id="ARBA00022801"/>
    </source>
</evidence>
<dbReference type="PRINTS" id="PR00700">
    <property type="entry name" value="PRTYPHPHTASE"/>
</dbReference>
<dbReference type="PANTHER" id="PTHR23339">
    <property type="entry name" value="TYROSINE SPECIFIC PROTEIN PHOSPHATASE AND DUAL SPECIFICITY PROTEIN PHOSPHATASE"/>
    <property type="match status" value="1"/>
</dbReference>
<dbReference type="SUPFAM" id="SSF52799">
    <property type="entry name" value="(Phosphotyrosine protein) phosphatases II"/>
    <property type="match status" value="1"/>
</dbReference>
<gene>
    <name evidence="4" type="ORF">HNQ65_000428</name>
</gene>
<feature type="domain" description="Tyrosine specific protein phosphatases" evidence="3">
    <location>
        <begin position="87"/>
        <end position="153"/>
    </location>
</feature>
<dbReference type="PROSITE" id="PS00383">
    <property type="entry name" value="TYR_PHOSPHATASE_1"/>
    <property type="match status" value="1"/>
</dbReference>
<keyword evidence="5" id="KW-1185">Reference proteome</keyword>
<dbReference type="EMBL" id="JACHIG010000001">
    <property type="protein sequence ID" value="MBB5030874.1"/>
    <property type="molecule type" value="Genomic_DNA"/>
</dbReference>
<dbReference type="InterPro" id="IPR000242">
    <property type="entry name" value="PTP_cat"/>
</dbReference>
<dbReference type="RefSeq" id="WP_184337826.1">
    <property type="nucleotide sequence ID" value="NZ_JACHIG010000001.1"/>
</dbReference>
<accession>A0A7W8DI80</accession>
<dbReference type="PROSITE" id="PS50056">
    <property type="entry name" value="TYR_PHOSPHATASE_2"/>
    <property type="match status" value="1"/>
</dbReference>
<dbReference type="InterPro" id="IPR020422">
    <property type="entry name" value="TYR_PHOSPHATASE_DUAL_dom"/>
</dbReference>
<dbReference type="InterPro" id="IPR050561">
    <property type="entry name" value="PTP"/>
</dbReference>
<dbReference type="GO" id="GO:0004725">
    <property type="term" value="F:protein tyrosine phosphatase activity"/>
    <property type="evidence" value="ECO:0007669"/>
    <property type="project" value="InterPro"/>
</dbReference>
<evidence type="ECO:0000259" key="2">
    <source>
        <dbReference type="PROSITE" id="PS50055"/>
    </source>
</evidence>
<dbReference type="SMART" id="SM00195">
    <property type="entry name" value="DSPc"/>
    <property type="match status" value="1"/>
</dbReference>
<evidence type="ECO:0000313" key="4">
    <source>
        <dbReference type="EMBL" id="MBB5030874.1"/>
    </source>
</evidence>
<protein>
    <submittedName>
        <fullName evidence="4">Protein-tyrosine phosphatase</fullName>
    </submittedName>
</protein>
<dbReference type="AlphaFoldDB" id="A0A7W8DI80"/>
<proteinExistence type="predicted"/>
<dbReference type="Pfam" id="PF22785">
    <property type="entry name" value="Tc-R-P"/>
    <property type="match status" value="1"/>
</dbReference>
<dbReference type="SMART" id="SM00404">
    <property type="entry name" value="PTPc_motif"/>
    <property type="match status" value="1"/>
</dbReference>
<dbReference type="InterPro" id="IPR029021">
    <property type="entry name" value="Prot-tyrosine_phosphatase-like"/>
</dbReference>
<keyword evidence="1" id="KW-0378">Hydrolase</keyword>
<dbReference type="Gene3D" id="3.90.190.10">
    <property type="entry name" value="Protein tyrosine phosphatase superfamily"/>
    <property type="match status" value="1"/>
</dbReference>
<evidence type="ECO:0000313" key="5">
    <source>
        <dbReference type="Proteomes" id="UP000590740"/>
    </source>
</evidence>